<dbReference type="SUPFAM" id="SSF50249">
    <property type="entry name" value="Nucleic acid-binding proteins"/>
    <property type="match status" value="1"/>
</dbReference>
<comment type="subcellular location">
    <subcellularLocation>
        <location evidence="5">Nucleus</location>
    </subcellularLocation>
</comment>
<accession>A0A7K5F8V1</accession>
<dbReference type="InterPro" id="IPR008049">
    <property type="entry name" value="MCM6"/>
</dbReference>
<dbReference type="InterPro" id="IPR031327">
    <property type="entry name" value="MCM"/>
</dbReference>
<feature type="non-terminal residue" evidence="7">
    <location>
        <position position="203"/>
    </location>
</feature>
<gene>
    <name evidence="7" type="primary">Mcm6_0</name>
    <name evidence="7" type="ORF">PROATE_R04801</name>
</gene>
<evidence type="ECO:0000256" key="4">
    <source>
        <dbReference type="ARBA" id="ARBA00022840"/>
    </source>
</evidence>
<comment type="function">
    <text evidence="5">Acts as component of the MCM2-7 complex (MCM complex) which is the replicative helicase essential for 'once per cell cycle' DNA replication initiation and elongation in eukaryotic cells. The active ATPase sites in the MCM2-7 ring are formed through the interaction surfaces of two neighboring subunits such that a critical structure of a conserved arginine finger motif is provided in trans relative to the ATP-binding site of the Walker A box of the adjacent subunit. The six ATPase active sites, however, are likely to contribute differentially to the complex helicase activity.</text>
</comment>
<organism evidence="7 8">
    <name type="scientific">Probosciger aterrimus</name>
    <name type="common">Palm cockatoo</name>
    <dbReference type="NCBI Taxonomy" id="141839"/>
    <lineage>
        <taxon>Eukaryota</taxon>
        <taxon>Metazoa</taxon>
        <taxon>Chordata</taxon>
        <taxon>Craniata</taxon>
        <taxon>Vertebrata</taxon>
        <taxon>Euteleostomi</taxon>
        <taxon>Archelosauria</taxon>
        <taxon>Archosauria</taxon>
        <taxon>Dinosauria</taxon>
        <taxon>Saurischia</taxon>
        <taxon>Theropoda</taxon>
        <taxon>Coelurosauria</taxon>
        <taxon>Aves</taxon>
        <taxon>Neognathae</taxon>
        <taxon>Neoaves</taxon>
        <taxon>Telluraves</taxon>
        <taxon>Australaves</taxon>
        <taxon>Psittaciformes</taxon>
        <taxon>Cacatuidae</taxon>
        <taxon>Probosciger</taxon>
    </lineage>
</organism>
<dbReference type="GO" id="GO:0042555">
    <property type="term" value="C:MCM complex"/>
    <property type="evidence" value="ECO:0007669"/>
    <property type="project" value="UniProtKB-UniRule"/>
</dbReference>
<evidence type="ECO:0000256" key="5">
    <source>
        <dbReference type="RuleBase" id="RU368064"/>
    </source>
</evidence>
<keyword evidence="4 5" id="KW-0067">ATP-binding</keyword>
<comment type="catalytic activity">
    <reaction evidence="5">
        <text>ATP + H2O = ADP + phosphate + H(+)</text>
        <dbReference type="Rhea" id="RHEA:13065"/>
        <dbReference type="ChEBI" id="CHEBI:15377"/>
        <dbReference type="ChEBI" id="CHEBI:15378"/>
        <dbReference type="ChEBI" id="CHEBI:30616"/>
        <dbReference type="ChEBI" id="CHEBI:43474"/>
        <dbReference type="ChEBI" id="CHEBI:456216"/>
        <dbReference type="EC" id="3.6.4.12"/>
    </reaction>
</comment>
<evidence type="ECO:0000313" key="7">
    <source>
        <dbReference type="EMBL" id="NWS41039.1"/>
    </source>
</evidence>
<keyword evidence="5" id="KW-0378">Hydrolase</keyword>
<name>A0A7K5F8V1_PROAR</name>
<evidence type="ECO:0000313" key="8">
    <source>
        <dbReference type="Proteomes" id="UP000562415"/>
    </source>
</evidence>
<dbReference type="PRINTS" id="PR01662">
    <property type="entry name" value="MCMPROTEIN6"/>
</dbReference>
<dbReference type="Proteomes" id="UP000562415">
    <property type="component" value="Unassembled WGS sequence"/>
</dbReference>
<dbReference type="PANTHER" id="PTHR11630">
    <property type="entry name" value="DNA REPLICATION LICENSING FACTOR MCM FAMILY MEMBER"/>
    <property type="match status" value="1"/>
</dbReference>
<dbReference type="GO" id="GO:0003697">
    <property type="term" value="F:single-stranded DNA binding"/>
    <property type="evidence" value="ECO:0007669"/>
    <property type="project" value="TreeGrafter"/>
</dbReference>
<dbReference type="SMART" id="SM00350">
    <property type="entry name" value="MCM"/>
    <property type="match status" value="1"/>
</dbReference>
<keyword evidence="2 5" id="KW-0547">Nucleotide-binding</keyword>
<keyword evidence="5" id="KW-0131">Cell cycle</keyword>
<dbReference type="InterPro" id="IPR033762">
    <property type="entry name" value="MCM_OB"/>
</dbReference>
<dbReference type="GO" id="GO:1902969">
    <property type="term" value="P:mitotic DNA replication"/>
    <property type="evidence" value="ECO:0007669"/>
    <property type="project" value="TreeGrafter"/>
</dbReference>
<evidence type="ECO:0000256" key="3">
    <source>
        <dbReference type="ARBA" id="ARBA00022806"/>
    </source>
</evidence>
<dbReference type="EC" id="3.6.4.12" evidence="5"/>
<dbReference type="Pfam" id="PF00493">
    <property type="entry name" value="MCM"/>
    <property type="match status" value="1"/>
</dbReference>
<dbReference type="GO" id="GO:0000727">
    <property type="term" value="P:double-strand break repair via break-induced replication"/>
    <property type="evidence" value="ECO:0007669"/>
    <property type="project" value="TreeGrafter"/>
</dbReference>
<reference evidence="7 8" key="1">
    <citation type="submission" date="2019-09" db="EMBL/GenBank/DDBJ databases">
        <title>Bird 10,000 Genomes (B10K) Project - Family phase.</title>
        <authorList>
            <person name="Zhang G."/>
        </authorList>
    </citation>
    <scope>NUCLEOTIDE SEQUENCE [LARGE SCALE GENOMIC DNA]</scope>
    <source>
        <strain evidence="7">B10K-DU-017-47</strain>
    </source>
</reference>
<keyword evidence="3 5" id="KW-0347">Helicase</keyword>
<dbReference type="PANTHER" id="PTHR11630:SF73">
    <property type="entry name" value="DNA REPLICATION LICENSING FACTOR MCM6"/>
    <property type="match status" value="1"/>
</dbReference>
<keyword evidence="5" id="KW-0235">DNA replication</keyword>
<dbReference type="AlphaFoldDB" id="A0A7K5F8V1"/>
<comment type="similarity">
    <text evidence="1 5">Belongs to the MCM family.</text>
</comment>
<dbReference type="OrthoDB" id="1744952at2759"/>
<dbReference type="GO" id="GO:0006270">
    <property type="term" value="P:DNA replication initiation"/>
    <property type="evidence" value="ECO:0007669"/>
    <property type="project" value="UniProtKB-UniRule"/>
</dbReference>
<dbReference type="InterPro" id="IPR027417">
    <property type="entry name" value="P-loop_NTPase"/>
</dbReference>
<protein>
    <recommendedName>
        <fullName evidence="5">DNA replication licensing factor MCM6</fullName>
        <ecNumber evidence="5">3.6.4.12</ecNumber>
    </recommendedName>
</protein>
<feature type="domain" description="MCM C-terminal AAA(+) ATPase" evidence="6">
    <location>
        <begin position="142"/>
        <end position="203"/>
    </location>
</feature>
<evidence type="ECO:0000259" key="6">
    <source>
        <dbReference type="PROSITE" id="PS50051"/>
    </source>
</evidence>
<sequence length="203" mass="22166">QVRIQETQAELPRGSIPRSVEVILRAEAVESAQAGDKCDFTGSLIVVPDVSQLSTPGVRAETSSRVSGTEGYEAEGVRGLRALGVRELSYKLVFLACYVAPTNPRFGGKELRDEEQTAESIKNQMSVKEWEKVFEMSQDKNLYHNLCTSLFPTIHGNDEVKRGVLLMLFGGVPKTTSEGTSLRGDINVCVVGDPSTAKSQFLK</sequence>
<dbReference type="EMBL" id="VYZH01000797">
    <property type="protein sequence ID" value="NWS41039.1"/>
    <property type="molecule type" value="Genomic_DNA"/>
</dbReference>
<dbReference type="InterPro" id="IPR012340">
    <property type="entry name" value="NA-bd_OB-fold"/>
</dbReference>
<dbReference type="Gene3D" id="2.40.50.140">
    <property type="entry name" value="Nucleic acid-binding proteins"/>
    <property type="match status" value="1"/>
</dbReference>
<dbReference type="GO" id="GO:0016787">
    <property type="term" value="F:hydrolase activity"/>
    <property type="evidence" value="ECO:0007669"/>
    <property type="project" value="UniProtKB-KW"/>
</dbReference>
<dbReference type="FunFam" id="2.40.50.140:FF:000091">
    <property type="entry name" value="DNA helicase"/>
    <property type="match status" value="1"/>
</dbReference>
<dbReference type="GO" id="GO:0005634">
    <property type="term" value="C:nucleus"/>
    <property type="evidence" value="ECO:0007669"/>
    <property type="project" value="UniProtKB-SubCell"/>
</dbReference>
<dbReference type="GO" id="GO:1990518">
    <property type="term" value="F:single-stranded 3'-5' DNA helicase activity"/>
    <property type="evidence" value="ECO:0007669"/>
    <property type="project" value="TreeGrafter"/>
</dbReference>
<evidence type="ECO:0000256" key="1">
    <source>
        <dbReference type="ARBA" id="ARBA00008010"/>
    </source>
</evidence>
<dbReference type="PROSITE" id="PS50051">
    <property type="entry name" value="MCM_2"/>
    <property type="match status" value="1"/>
</dbReference>
<dbReference type="Pfam" id="PF17207">
    <property type="entry name" value="MCM_OB"/>
    <property type="match status" value="1"/>
</dbReference>
<keyword evidence="8" id="KW-1185">Reference proteome</keyword>
<comment type="subunit">
    <text evidence="5">Component of the MCM2-7 complex.</text>
</comment>
<proteinExistence type="inferred from homology"/>
<keyword evidence="5" id="KW-0238">DNA-binding</keyword>
<dbReference type="InterPro" id="IPR001208">
    <property type="entry name" value="MCM_dom"/>
</dbReference>
<evidence type="ECO:0000256" key="2">
    <source>
        <dbReference type="ARBA" id="ARBA00022741"/>
    </source>
</evidence>
<dbReference type="Gene3D" id="3.40.50.300">
    <property type="entry name" value="P-loop containing nucleotide triphosphate hydrolases"/>
    <property type="match status" value="1"/>
</dbReference>
<feature type="non-terminal residue" evidence="7">
    <location>
        <position position="1"/>
    </location>
</feature>
<comment type="caution">
    <text evidence="7">The sequence shown here is derived from an EMBL/GenBank/DDBJ whole genome shotgun (WGS) entry which is preliminary data.</text>
</comment>
<dbReference type="GO" id="GO:0005524">
    <property type="term" value="F:ATP binding"/>
    <property type="evidence" value="ECO:0007669"/>
    <property type="project" value="UniProtKB-UniRule"/>
</dbReference>